<gene>
    <name evidence="2" type="ORF">AGLY_005525</name>
</gene>
<evidence type="ECO:0000313" key="3">
    <source>
        <dbReference type="Proteomes" id="UP000475862"/>
    </source>
</evidence>
<accession>A0A6G0TWL9</accession>
<feature type="transmembrane region" description="Helical" evidence="1">
    <location>
        <begin position="28"/>
        <end position="46"/>
    </location>
</feature>
<keyword evidence="3" id="KW-1185">Reference proteome</keyword>
<keyword evidence="1" id="KW-0472">Membrane</keyword>
<organism evidence="2 3">
    <name type="scientific">Aphis glycines</name>
    <name type="common">Soybean aphid</name>
    <dbReference type="NCBI Taxonomy" id="307491"/>
    <lineage>
        <taxon>Eukaryota</taxon>
        <taxon>Metazoa</taxon>
        <taxon>Ecdysozoa</taxon>
        <taxon>Arthropoda</taxon>
        <taxon>Hexapoda</taxon>
        <taxon>Insecta</taxon>
        <taxon>Pterygota</taxon>
        <taxon>Neoptera</taxon>
        <taxon>Paraneoptera</taxon>
        <taxon>Hemiptera</taxon>
        <taxon>Sternorrhyncha</taxon>
        <taxon>Aphidomorpha</taxon>
        <taxon>Aphidoidea</taxon>
        <taxon>Aphididae</taxon>
        <taxon>Aphidini</taxon>
        <taxon>Aphis</taxon>
        <taxon>Aphis</taxon>
    </lineage>
</organism>
<dbReference type="Proteomes" id="UP000475862">
    <property type="component" value="Unassembled WGS sequence"/>
</dbReference>
<dbReference type="EMBL" id="VYZN01000015">
    <property type="protein sequence ID" value="KAE9538943.1"/>
    <property type="molecule type" value="Genomic_DNA"/>
</dbReference>
<keyword evidence="1" id="KW-0812">Transmembrane</keyword>
<name>A0A6G0TWL9_APHGL</name>
<keyword evidence="1" id="KW-1133">Transmembrane helix</keyword>
<comment type="caution">
    <text evidence="2">The sequence shown here is derived from an EMBL/GenBank/DDBJ whole genome shotgun (WGS) entry which is preliminary data.</text>
</comment>
<reference evidence="2 3" key="1">
    <citation type="submission" date="2019-08" db="EMBL/GenBank/DDBJ databases">
        <title>The genome of the soybean aphid Biotype 1, its phylome, world population structure and adaptation to the North American continent.</title>
        <authorList>
            <person name="Giordano R."/>
            <person name="Donthu R.K."/>
            <person name="Hernandez A.G."/>
            <person name="Wright C.L."/>
            <person name="Zimin A.V."/>
        </authorList>
    </citation>
    <scope>NUCLEOTIDE SEQUENCE [LARGE SCALE GENOMIC DNA]</scope>
    <source>
        <tissue evidence="2">Whole aphids</tissue>
    </source>
</reference>
<evidence type="ECO:0000313" key="2">
    <source>
        <dbReference type="EMBL" id="KAE9538943.1"/>
    </source>
</evidence>
<proteinExistence type="predicted"/>
<evidence type="ECO:0000256" key="1">
    <source>
        <dbReference type="SAM" id="Phobius"/>
    </source>
</evidence>
<dbReference type="AlphaFoldDB" id="A0A6G0TWL9"/>
<protein>
    <submittedName>
        <fullName evidence="2">Uncharacterized protein</fullName>
    </submittedName>
</protein>
<sequence length="182" mass="21133">MKCYTNYTIFTKNSILVDHFKPKEFRNYIIVCFAACRTWAFLQIILHSRGRLSMIKRQMWFRSCRRANMTCGNQNSQYNNCTSSCIQNFNFLNSLALILKINHLPHSYQPVMHKLVLMLLLYSLKLTLKLIPVQQGYLIPSLSIAVYHINYGRNQPIDKMMSLTSYSLVNTSLRSVFSATGS</sequence>